<feature type="domain" description="Mga helix-turn-helix" evidence="1">
    <location>
        <begin position="93"/>
        <end position="170"/>
    </location>
</feature>
<keyword evidence="3" id="KW-1185">Reference proteome</keyword>
<dbReference type="Proteomes" id="UP000065511">
    <property type="component" value="Chromosome"/>
</dbReference>
<dbReference type="EMBL" id="CP013614">
    <property type="protein sequence ID" value="ALS02569.1"/>
    <property type="molecule type" value="Genomic_DNA"/>
</dbReference>
<sequence length="500" mass="58088">MRNTFMKRNDAKKFELFKKILLSQNGISIQTLIAGSNDSKSNFYRYIQQINQDLLHVFPETPINIEQKLTTFFISLPDDLNTAYVIDTLGFSYINLAPEYLILVAATQKKHSSLEALAQHINLSPSYTYRSLKQLNTKLAYFNLKFAFSNSSKKDSNLSGTEENIRFFLFYSYWNSLRGITWPFAKSPDYFSTLPIPINTTLAPSQLARLGYFQNITYWRTLYLQKKVSLDKELMSYLEILDAENPTLFTIDLNGTLTADEINSEQKFFGFLARFFIADIDTKEIKRKTAQRFLDSQLPLTKSCQHLLSLVNSNYNLAMSQENYLIAFYLVMSALLYIEYIGNDYKPFLETPERLSFLNTDEHNFTNIEKELTKLVRDFFKKDPYIKKNVAAGFITHMVNLLYYVIDHSRKITPLVIFCQYSKNFYTVEEIKNSLLTIFGTAVIQFTSDIQQADIVISDAYEGSIPNQNFFYFAEPYNSETWHLLSRFVQAKLHDATFSI</sequence>
<gene>
    <name evidence="2" type="ORF">ATZ33_14635</name>
</gene>
<accession>A0ABN4JCG0</accession>
<dbReference type="InterPro" id="IPR007737">
    <property type="entry name" value="Mga_HTH"/>
</dbReference>
<proteinExistence type="predicted"/>
<evidence type="ECO:0000313" key="2">
    <source>
        <dbReference type="EMBL" id="ALS02569.1"/>
    </source>
</evidence>
<evidence type="ECO:0000259" key="1">
    <source>
        <dbReference type="Pfam" id="PF05043"/>
    </source>
</evidence>
<organism evidence="2 3">
    <name type="scientific">Enterococcus silesiacus</name>
    <dbReference type="NCBI Taxonomy" id="332949"/>
    <lineage>
        <taxon>Bacteria</taxon>
        <taxon>Bacillati</taxon>
        <taxon>Bacillota</taxon>
        <taxon>Bacilli</taxon>
        <taxon>Lactobacillales</taxon>
        <taxon>Enterococcaceae</taxon>
        <taxon>Enterococcus</taxon>
    </lineage>
</organism>
<reference evidence="2 3" key="1">
    <citation type="submission" date="2015-12" db="EMBL/GenBank/DDBJ databases">
        <authorList>
            <person name="Lauer A."/>
            <person name="Humrighouse B."/>
            <person name="Loparev V."/>
            <person name="Shewmaker P.L."/>
            <person name="Whitney A.M."/>
            <person name="McLaughlin R.W."/>
        </authorList>
    </citation>
    <scope>NUCLEOTIDE SEQUENCE [LARGE SCALE GENOMIC DNA]</scope>
    <source>
        <strain evidence="2 3">LMG 23085</strain>
    </source>
</reference>
<protein>
    <recommendedName>
        <fullName evidence="1">Mga helix-turn-helix domain-containing protein</fullName>
    </recommendedName>
</protein>
<evidence type="ECO:0000313" key="3">
    <source>
        <dbReference type="Proteomes" id="UP000065511"/>
    </source>
</evidence>
<dbReference type="Pfam" id="PF05043">
    <property type="entry name" value="Mga"/>
    <property type="match status" value="1"/>
</dbReference>
<name>A0ABN4JCG0_9ENTE</name>